<dbReference type="AlphaFoldDB" id="A0AAD5MXM8"/>
<organism evidence="2 3">
    <name type="scientific">Parelaphostrongylus tenuis</name>
    <name type="common">Meningeal worm</name>
    <dbReference type="NCBI Taxonomy" id="148309"/>
    <lineage>
        <taxon>Eukaryota</taxon>
        <taxon>Metazoa</taxon>
        <taxon>Ecdysozoa</taxon>
        <taxon>Nematoda</taxon>
        <taxon>Chromadorea</taxon>
        <taxon>Rhabditida</taxon>
        <taxon>Rhabditina</taxon>
        <taxon>Rhabditomorpha</taxon>
        <taxon>Strongyloidea</taxon>
        <taxon>Metastrongylidae</taxon>
        <taxon>Parelaphostrongylus</taxon>
    </lineage>
</organism>
<proteinExistence type="predicted"/>
<sequence>MQSDNKNKGMTTEMDGPLSAAARWPNGDQSDGPVATQSINGHGWAVPTRHLQAAGLSIESTLLTYLLGSQSTDVVSTREKLNRRVDALDMLTLNH</sequence>
<keyword evidence="3" id="KW-1185">Reference proteome</keyword>
<feature type="compositionally biased region" description="Polar residues" evidence="1">
    <location>
        <begin position="1"/>
        <end position="10"/>
    </location>
</feature>
<dbReference type="EMBL" id="JAHQIW010004841">
    <property type="protein sequence ID" value="KAJ1363978.1"/>
    <property type="molecule type" value="Genomic_DNA"/>
</dbReference>
<accession>A0AAD5MXM8</accession>
<protein>
    <submittedName>
        <fullName evidence="2">Uncharacterized protein</fullName>
    </submittedName>
</protein>
<dbReference type="Proteomes" id="UP001196413">
    <property type="component" value="Unassembled WGS sequence"/>
</dbReference>
<reference evidence="2" key="1">
    <citation type="submission" date="2021-06" db="EMBL/GenBank/DDBJ databases">
        <title>Parelaphostrongylus tenuis whole genome reference sequence.</title>
        <authorList>
            <person name="Garwood T.J."/>
            <person name="Larsen P.A."/>
            <person name="Fountain-Jones N.M."/>
            <person name="Garbe J.R."/>
            <person name="Macchietto M.G."/>
            <person name="Kania S.A."/>
            <person name="Gerhold R.W."/>
            <person name="Richards J.E."/>
            <person name="Wolf T.M."/>
        </authorList>
    </citation>
    <scope>NUCLEOTIDE SEQUENCE</scope>
    <source>
        <strain evidence="2">MNPRO001-30</strain>
        <tissue evidence="2">Meninges</tissue>
    </source>
</reference>
<gene>
    <name evidence="2" type="ORF">KIN20_023955</name>
</gene>
<name>A0AAD5MXM8_PARTN</name>
<evidence type="ECO:0000313" key="2">
    <source>
        <dbReference type="EMBL" id="KAJ1363978.1"/>
    </source>
</evidence>
<comment type="caution">
    <text evidence="2">The sequence shown here is derived from an EMBL/GenBank/DDBJ whole genome shotgun (WGS) entry which is preliminary data.</text>
</comment>
<feature type="region of interest" description="Disordered" evidence="1">
    <location>
        <begin position="1"/>
        <end position="41"/>
    </location>
</feature>
<evidence type="ECO:0000256" key="1">
    <source>
        <dbReference type="SAM" id="MobiDB-lite"/>
    </source>
</evidence>
<evidence type="ECO:0000313" key="3">
    <source>
        <dbReference type="Proteomes" id="UP001196413"/>
    </source>
</evidence>